<protein>
    <submittedName>
        <fullName evidence="4">Fido domain-containing protein</fullName>
    </submittedName>
</protein>
<dbReference type="InterPro" id="IPR040198">
    <property type="entry name" value="Fido_containing"/>
</dbReference>
<dbReference type="Pfam" id="PF02661">
    <property type="entry name" value="Fic"/>
    <property type="match status" value="1"/>
</dbReference>
<dbReference type="PANTHER" id="PTHR13504:SF38">
    <property type="entry name" value="FIDO DOMAIN-CONTAINING PROTEIN"/>
    <property type="match status" value="1"/>
</dbReference>
<feature type="binding site" evidence="2">
    <location>
        <begin position="22"/>
        <end position="29"/>
    </location>
    <ligand>
        <name>ATP</name>
        <dbReference type="ChEBI" id="CHEBI:30616"/>
    </ligand>
</feature>
<keyword evidence="2" id="KW-0547">Nucleotide-binding</keyword>
<dbReference type="InterPro" id="IPR036597">
    <property type="entry name" value="Fido-like_dom_sf"/>
</dbReference>
<dbReference type="KEGG" id="dli:dnl_22460"/>
<dbReference type="Proteomes" id="UP000663720">
    <property type="component" value="Chromosome"/>
</dbReference>
<evidence type="ECO:0000256" key="1">
    <source>
        <dbReference type="PIRSR" id="PIRSR640198-1"/>
    </source>
</evidence>
<dbReference type="PROSITE" id="PS51459">
    <property type="entry name" value="FIDO"/>
    <property type="match status" value="1"/>
</dbReference>
<proteinExistence type="predicted"/>
<dbReference type="PANTHER" id="PTHR13504">
    <property type="entry name" value="FIDO DOMAIN-CONTAINING PROTEIN DDB_G0283145"/>
    <property type="match status" value="1"/>
</dbReference>
<reference evidence="4" key="1">
    <citation type="journal article" date="2021" name="Microb. Physiol.">
        <title>Proteogenomic Insights into the Physiology of Marine, Sulfate-Reducing, Filamentous Desulfonema limicola and Desulfonema magnum.</title>
        <authorList>
            <person name="Schnaars V."/>
            <person name="Wohlbrand L."/>
            <person name="Scheve S."/>
            <person name="Hinrichs C."/>
            <person name="Reinhardt R."/>
            <person name="Rabus R."/>
        </authorList>
    </citation>
    <scope>NUCLEOTIDE SEQUENCE</scope>
    <source>
        <strain evidence="4">5ac10</strain>
    </source>
</reference>
<dbReference type="GO" id="GO:0005524">
    <property type="term" value="F:ATP binding"/>
    <property type="evidence" value="ECO:0007669"/>
    <property type="project" value="UniProtKB-KW"/>
</dbReference>
<evidence type="ECO:0000256" key="2">
    <source>
        <dbReference type="PIRSR" id="PIRSR640198-2"/>
    </source>
</evidence>
<feature type="domain" description="Fido" evidence="3">
    <location>
        <begin position="1"/>
        <end position="82"/>
    </location>
</feature>
<dbReference type="EMBL" id="CP061799">
    <property type="protein sequence ID" value="QTA79961.1"/>
    <property type="molecule type" value="Genomic_DNA"/>
</dbReference>
<evidence type="ECO:0000313" key="5">
    <source>
        <dbReference type="Proteomes" id="UP000663720"/>
    </source>
</evidence>
<feature type="active site" evidence="1">
    <location>
        <position position="18"/>
    </location>
</feature>
<name>A0A975GG56_9BACT</name>
<dbReference type="AlphaFoldDB" id="A0A975GG56"/>
<evidence type="ECO:0000259" key="3">
    <source>
        <dbReference type="PROSITE" id="PS51459"/>
    </source>
</evidence>
<dbReference type="SUPFAM" id="SSF140931">
    <property type="entry name" value="Fic-like"/>
    <property type="match status" value="1"/>
</dbReference>
<dbReference type="InterPro" id="IPR003812">
    <property type="entry name" value="Fido"/>
</dbReference>
<sequence length="189" mass="21963">MSGVLKLAILHAEFEALHPFLDGNGRLGRMCVPLFMFKAGLIQSPMFYISAFFEKHRDEYYERLLSISKENDWSRWCEFFLRAIMIQAQQNQKKASEILTLYESKKSQVIDLTHSQYAIHALDYIFMHSVFKASDFKNFKDIPAPTAKRILSIFRDNEILKILREASGRCPAVYIFRELVNAAEGKDII</sequence>
<keyword evidence="5" id="KW-1185">Reference proteome</keyword>
<gene>
    <name evidence="4" type="ORF">dnl_22460</name>
</gene>
<dbReference type="Gene3D" id="1.10.3290.10">
    <property type="entry name" value="Fido-like domain"/>
    <property type="match status" value="1"/>
</dbReference>
<organism evidence="4 5">
    <name type="scientific">Desulfonema limicola</name>
    <dbReference type="NCBI Taxonomy" id="45656"/>
    <lineage>
        <taxon>Bacteria</taxon>
        <taxon>Pseudomonadati</taxon>
        <taxon>Thermodesulfobacteriota</taxon>
        <taxon>Desulfobacteria</taxon>
        <taxon>Desulfobacterales</taxon>
        <taxon>Desulfococcaceae</taxon>
        <taxon>Desulfonema</taxon>
    </lineage>
</organism>
<keyword evidence="2" id="KW-0067">ATP-binding</keyword>
<feature type="binding site" evidence="2">
    <location>
        <begin position="60"/>
        <end position="61"/>
    </location>
    <ligand>
        <name>ATP</name>
        <dbReference type="ChEBI" id="CHEBI:30616"/>
    </ligand>
</feature>
<evidence type="ECO:0000313" key="4">
    <source>
        <dbReference type="EMBL" id="QTA79961.1"/>
    </source>
</evidence>
<accession>A0A975GG56</accession>